<dbReference type="GO" id="GO:0006696">
    <property type="term" value="P:ergosterol biosynthetic process"/>
    <property type="evidence" value="ECO:0007669"/>
    <property type="project" value="TreeGrafter"/>
</dbReference>
<sequence length="495" mass="52468">MSSSQDTYDSATVVSASGKVLLAGGCLVLDQKYSGVVVSTSSKFYTVISPASSGKQSKITVRSLQFKDSTWEYRVDIGDEVNVSQPEGAAKNKFVFIALQLTLRLVGELKGLTHLKTALTTGLDITIVGGNDFYSQRKKLAELGLEPRISSLAQIPPFAYTGVSLSEVHKTGLGSSAALVTSLVGALLLHLKAVPTLSGDAASVHIVHAASQAAHCIAQGKVGSGFDVAAAVFGSHKYTRFDPSVLSPLMSEGKAGNVPLLPVLGPGNKAWDHKIEPFQLPPYTRLMLADVDAGSDTPSLVGKVLKWHKAAGDEAVAFWDALALSNEAFAAAILRLSELHATYEELYNKTFARLTNVPSSQWQSDSDIVAEALVNIHKLAEDIRAKMRVMGTRAGVPIEPPEQTALLDACISQSGVIAGGVPGAGGYDAVWLLVLDPHTSDITEETPLNRVEGVWASWKALDVSPLSASESFEKGLRQERVETVPGLAEALKDAV</sequence>
<dbReference type="GO" id="GO:0019287">
    <property type="term" value="P:isopentenyl diphosphate biosynthetic process, mevalonate pathway"/>
    <property type="evidence" value="ECO:0007669"/>
    <property type="project" value="UniProtKB-UniRule"/>
</dbReference>
<evidence type="ECO:0000256" key="10">
    <source>
        <dbReference type="ARBA" id="ARBA00023098"/>
    </source>
</evidence>
<comment type="pathway">
    <text evidence="1 13">Isoprenoid biosynthesis; isopentenyl diphosphate biosynthesis via mevalonate pathway; isopentenyl diphosphate from (R)-mevalonate: step 2/3.</text>
</comment>
<keyword evidence="5 13" id="KW-0808">Transferase</keyword>
<protein>
    <recommendedName>
        <fullName evidence="3 13">Phosphomevalonate kinase</fullName>
        <ecNumber evidence="3 13">2.7.4.2</ecNumber>
    </recommendedName>
</protein>
<dbReference type="PANTHER" id="PTHR31814">
    <property type="match status" value="1"/>
</dbReference>
<evidence type="ECO:0000256" key="7">
    <source>
        <dbReference type="ARBA" id="ARBA00022777"/>
    </source>
</evidence>
<evidence type="ECO:0000256" key="4">
    <source>
        <dbReference type="ARBA" id="ARBA00022516"/>
    </source>
</evidence>
<evidence type="ECO:0000256" key="2">
    <source>
        <dbReference type="ARBA" id="ARBA00006495"/>
    </source>
</evidence>
<evidence type="ECO:0000256" key="1">
    <source>
        <dbReference type="ARBA" id="ARBA00005017"/>
    </source>
</evidence>
<dbReference type="GO" id="GO:0005777">
    <property type="term" value="C:peroxisome"/>
    <property type="evidence" value="ECO:0007669"/>
    <property type="project" value="TreeGrafter"/>
</dbReference>
<reference evidence="16" key="1">
    <citation type="submission" date="2020-02" db="EMBL/GenBank/DDBJ databases">
        <authorList>
            <person name="Wang S."/>
        </authorList>
    </citation>
    <scope>NUCLEOTIDE SEQUENCE</scope>
</reference>
<feature type="domain" description="GHMP kinase N-terminal" evidence="14">
    <location>
        <begin position="169"/>
        <end position="234"/>
    </location>
</feature>
<dbReference type="InterPro" id="IPR006204">
    <property type="entry name" value="GHMP_kinase_N_dom"/>
</dbReference>
<keyword evidence="6" id="KW-0547">Nucleotide-binding</keyword>
<evidence type="ECO:0000256" key="13">
    <source>
        <dbReference type="PIRNR" id="PIRNR017288"/>
    </source>
</evidence>
<dbReference type="EMBL" id="MT049950">
    <property type="protein sequence ID" value="QIJ32333.1"/>
    <property type="molecule type" value="mRNA"/>
</dbReference>
<evidence type="ECO:0000256" key="11">
    <source>
        <dbReference type="ARBA" id="ARBA00023221"/>
    </source>
</evidence>
<dbReference type="PIRSF" id="PIRSF017288">
    <property type="entry name" value="PMK_GHMP_euk"/>
    <property type="match status" value="1"/>
</dbReference>
<evidence type="ECO:0000256" key="8">
    <source>
        <dbReference type="ARBA" id="ARBA00022840"/>
    </source>
</evidence>
<dbReference type="Gene3D" id="3.30.230.10">
    <property type="match status" value="1"/>
</dbReference>
<keyword evidence="11 13" id="KW-0753">Steroid metabolism</keyword>
<dbReference type="AlphaFoldDB" id="A0A6G7MAY8"/>
<evidence type="ECO:0000259" key="15">
    <source>
        <dbReference type="Pfam" id="PF08544"/>
    </source>
</evidence>
<dbReference type="SUPFAM" id="SSF54211">
    <property type="entry name" value="Ribosomal protein S5 domain 2-like"/>
    <property type="match status" value="1"/>
</dbReference>
<dbReference type="GO" id="GO:0004631">
    <property type="term" value="F:phosphomevalonate kinase activity"/>
    <property type="evidence" value="ECO:0007669"/>
    <property type="project" value="UniProtKB-UniRule"/>
</dbReference>
<dbReference type="InterPro" id="IPR013750">
    <property type="entry name" value="GHMP_kinase_C_dom"/>
</dbReference>
<comment type="catalytic activity">
    <reaction evidence="12">
        <text>(R)-5-phosphomevalonate + ATP = (R)-5-diphosphomevalonate + ADP</text>
        <dbReference type="Rhea" id="RHEA:16341"/>
        <dbReference type="ChEBI" id="CHEBI:30616"/>
        <dbReference type="ChEBI" id="CHEBI:57557"/>
        <dbReference type="ChEBI" id="CHEBI:58146"/>
        <dbReference type="ChEBI" id="CHEBI:456216"/>
        <dbReference type="EC" id="2.7.4.2"/>
    </reaction>
    <physiologicalReaction direction="left-to-right" evidence="12">
        <dbReference type="Rhea" id="RHEA:16342"/>
    </physiologicalReaction>
</comment>
<keyword evidence="4 13" id="KW-0444">Lipid biosynthesis</keyword>
<dbReference type="Pfam" id="PF00288">
    <property type="entry name" value="GHMP_kinases_N"/>
    <property type="match status" value="1"/>
</dbReference>
<evidence type="ECO:0000256" key="5">
    <source>
        <dbReference type="ARBA" id="ARBA00022679"/>
    </source>
</evidence>
<dbReference type="Pfam" id="PF08544">
    <property type="entry name" value="GHMP_kinases_C"/>
    <property type="match status" value="1"/>
</dbReference>
<keyword evidence="8" id="KW-0067">ATP-binding</keyword>
<evidence type="ECO:0000256" key="3">
    <source>
        <dbReference type="ARBA" id="ARBA00012958"/>
    </source>
</evidence>
<accession>A0A6G7MAY8</accession>
<evidence type="ECO:0000259" key="14">
    <source>
        <dbReference type="Pfam" id="PF00288"/>
    </source>
</evidence>
<keyword evidence="9 13" id="KW-0752">Steroid biosynthesis</keyword>
<dbReference type="GO" id="GO:0005524">
    <property type="term" value="F:ATP binding"/>
    <property type="evidence" value="ECO:0007669"/>
    <property type="project" value="UniProtKB-UniRule"/>
</dbReference>
<feature type="domain" description="GHMP kinase C-terminal" evidence="15">
    <location>
        <begin position="381"/>
        <end position="438"/>
    </location>
</feature>
<evidence type="ECO:0000256" key="12">
    <source>
        <dbReference type="ARBA" id="ARBA00029326"/>
    </source>
</evidence>
<dbReference type="InterPro" id="IPR014721">
    <property type="entry name" value="Ribsml_uS5_D2-typ_fold_subgr"/>
</dbReference>
<dbReference type="InterPro" id="IPR035102">
    <property type="entry name" value="Phosphomevalonate_kinase"/>
</dbReference>
<proteinExistence type="evidence at transcript level"/>
<evidence type="ECO:0000256" key="9">
    <source>
        <dbReference type="ARBA" id="ARBA00022955"/>
    </source>
</evidence>
<comment type="similarity">
    <text evidence="2 13">Belongs to the GHMP kinase family. Mevalonate kinase subfamily.</text>
</comment>
<dbReference type="InterPro" id="IPR016005">
    <property type="entry name" value="Erg8"/>
</dbReference>
<dbReference type="UniPathway" id="UPA00057">
    <property type="reaction ID" value="UER00099"/>
</dbReference>
<keyword evidence="7 13" id="KW-0418">Kinase</keyword>
<dbReference type="EC" id="2.7.4.2" evidence="3 13"/>
<evidence type="ECO:0000313" key="16">
    <source>
        <dbReference type="EMBL" id="QIJ32333.1"/>
    </source>
</evidence>
<name>A0A6G7MAY8_SANBA</name>
<keyword evidence="10 13" id="KW-0443">Lipid metabolism</keyword>
<evidence type="ECO:0000256" key="6">
    <source>
        <dbReference type="ARBA" id="ARBA00022741"/>
    </source>
</evidence>
<dbReference type="GO" id="GO:0010142">
    <property type="term" value="P:farnesyl diphosphate biosynthetic process, mevalonate pathway"/>
    <property type="evidence" value="ECO:0007669"/>
    <property type="project" value="TreeGrafter"/>
</dbReference>
<dbReference type="PANTHER" id="PTHR31814:SF2">
    <property type="entry name" value="PHOSPHOMEVALONATE KINASE"/>
    <property type="match status" value="1"/>
</dbReference>
<organism evidence="16">
    <name type="scientific">Sanghuangporus baumii</name>
    <name type="common">Phellinus baumii</name>
    <dbReference type="NCBI Taxonomy" id="108892"/>
    <lineage>
        <taxon>Eukaryota</taxon>
        <taxon>Fungi</taxon>
        <taxon>Dikarya</taxon>
        <taxon>Basidiomycota</taxon>
        <taxon>Agaricomycotina</taxon>
        <taxon>Agaricomycetes</taxon>
        <taxon>Hymenochaetales</taxon>
        <taxon>Hymenochaetaceae</taxon>
        <taxon>Sanghuangporus</taxon>
    </lineage>
</organism>
<dbReference type="InterPro" id="IPR020568">
    <property type="entry name" value="Ribosomal_Su5_D2-typ_SF"/>
</dbReference>